<evidence type="ECO:0000256" key="1">
    <source>
        <dbReference type="SAM" id="Phobius"/>
    </source>
</evidence>
<organism evidence="2">
    <name type="scientific">hydrocarbon metagenome</name>
    <dbReference type="NCBI Taxonomy" id="938273"/>
    <lineage>
        <taxon>unclassified sequences</taxon>
        <taxon>metagenomes</taxon>
        <taxon>ecological metagenomes</taxon>
    </lineage>
</organism>
<comment type="caution">
    <text evidence="2">The sequence shown here is derived from an EMBL/GenBank/DDBJ whole genome shotgun (WGS) entry which is preliminary data.</text>
</comment>
<name>A0A0W8FHN6_9ZZZZ</name>
<reference evidence="2" key="1">
    <citation type="journal article" date="2015" name="Proc. Natl. Acad. Sci. U.S.A.">
        <title>Networks of energetic and metabolic interactions define dynamics in microbial communities.</title>
        <authorList>
            <person name="Embree M."/>
            <person name="Liu J.K."/>
            <person name="Al-Bassam M.M."/>
            <person name="Zengler K."/>
        </authorList>
    </citation>
    <scope>NUCLEOTIDE SEQUENCE</scope>
</reference>
<dbReference type="AlphaFoldDB" id="A0A0W8FHN6"/>
<keyword evidence="1" id="KW-1133">Transmembrane helix</keyword>
<sequence>MLYPFYAAFVEREHGWLLLFSALFGLTALGSPGFIPDLIGDIVAEASVARLIAGLPEIAVQMLLFSWLLVRWERRSYRDAADEAIA</sequence>
<keyword evidence="1" id="KW-0812">Transmembrane</keyword>
<gene>
    <name evidence="2" type="ORF">ASZ90_010007</name>
</gene>
<feature type="transmembrane region" description="Helical" evidence="1">
    <location>
        <begin position="47"/>
        <end position="70"/>
    </location>
</feature>
<keyword evidence="1" id="KW-0472">Membrane</keyword>
<protein>
    <submittedName>
        <fullName evidence="2">Uncharacterized protein</fullName>
    </submittedName>
</protein>
<evidence type="ECO:0000313" key="2">
    <source>
        <dbReference type="EMBL" id="KUG20273.1"/>
    </source>
</evidence>
<accession>A0A0W8FHN6</accession>
<feature type="transmembrane region" description="Helical" evidence="1">
    <location>
        <begin position="16"/>
        <end position="35"/>
    </location>
</feature>
<proteinExistence type="predicted"/>
<dbReference type="EMBL" id="LNQE01001209">
    <property type="protein sequence ID" value="KUG20273.1"/>
    <property type="molecule type" value="Genomic_DNA"/>
</dbReference>